<feature type="domain" description="Sulfatase N-terminal" evidence="3">
    <location>
        <begin position="299"/>
        <end position="576"/>
    </location>
</feature>
<dbReference type="EMBL" id="JARVWT010000011">
    <property type="protein sequence ID" value="MDH2333480.1"/>
    <property type="molecule type" value="Genomic_DNA"/>
</dbReference>
<dbReference type="Gene3D" id="3.40.720.10">
    <property type="entry name" value="Alkaline Phosphatase, subunit A"/>
    <property type="match status" value="1"/>
</dbReference>
<name>A0AAP4A5L7_PAEPO</name>
<dbReference type="RefSeq" id="WP_279835402.1">
    <property type="nucleotide sequence ID" value="NZ_JARVWT010000011.1"/>
</dbReference>
<dbReference type="Gene3D" id="1.25.40.10">
    <property type="entry name" value="Tetratricopeptide repeat domain"/>
    <property type="match status" value="1"/>
</dbReference>
<evidence type="ECO:0000313" key="4">
    <source>
        <dbReference type="EMBL" id="MDH2333480.1"/>
    </source>
</evidence>
<comment type="similarity">
    <text evidence="1">Belongs to the sulfatase family.</text>
</comment>
<dbReference type="InterPro" id="IPR050738">
    <property type="entry name" value="Sulfatase"/>
</dbReference>
<dbReference type="AlphaFoldDB" id="A0AAP4A5L7"/>
<proteinExistence type="inferred from homology"/>
<evidence type="ECO:0000256" key="2">
    <source>
        <dbReference type="PROSITE-ProRule" id="PRU00339"/>
    </source>
</evidence>
<dbReference type="PANTHER" id="PTHR42693">
    <property type="entry name" value="ARYLSULFATASE FAMILY MEMBER"/>
    <property type="match status" value="1"/>
</dbReference>
<dbReference type="Pfam" id="PF00884">
    <property type="entry name" value="Sulfatase"/>
    <property type="match status" value="1"/>
</dbReference>
<dbReference type="SUPFAM" id="SSF53649">
    <property type="entry name" value="Alkaline phosphatase-like"/>
    <property type="match status" value="1"/>
</dbReference>
<dbReference type="PROSITE" id="PS50005">
    <property type="entry name" value="TPR"/>
    <property type="match status" value="1"/>
</dbReference>
<dbReference type="SUPFAM" id="SSF48452">
    <property type="entry name" value="TPR-like"/>
    <property type="match status" value="1"/>
</dbReference>
<evidence type="ECO:0000259" key="3">
    <source>
        <dbReference type="Pfam" id="PF00884"/>
    </source>
</evidence>
<dbReference type="GO" id="GO:0004065">
    <property type="term" value="F:arylsulfatase activity"/>
    <property type="evidence" value="ECO:0007669"/>
    <property type="project" value="TreeGrafter"/>
</dbReference>
<evidence type="ECO:0000313" key="5">
    <source>
        <dbReference type="Proteomes" id="UP001229409"/>
    </source>
</evidence>
<keyword evidence="4" id="KW-0378">Hydrolase</keyword>
<comment type="caution">
    <text evidence="4">The sequence shown here is derived from an EMBL/GenBank/DDBJ whole genome shotgun (WGS) entry which is preliminary data.</text>
</comment>
<keyword evidence="2" id="KW-0802">TPR repeat</keyword>
<dbReference type="PANTHER" id="PTHR42693:SF33">
    <property type="entry name" value="ARYLSULFATASE"/>
    <property type="match status" value="1"/>
</dbReference>
<dbReference type="InterPro" id="IPR000917">
    <property type="entry name" value="Sulfatase_N"/>
</dbReference>
<reference evidence="4" key="1">
    <citation type="submission" date="2023-04" db="EMBL/GenBank/DDBJ databases">
        <title>Uncovering the Secrets of Slow-Growing Bacteria in Tropical Savanna Soil through Cultivation and Genomic Analysis.</title>
        <authorList>
            <person name="Goncalves O.S."/>
            <person name="Santana M.F."/>
        </authorList>
    </citation>
    <scope>NUCLEOTIDE SEQUENCE</scope>
    <source>
        <strain evidence="4">ANTI</strain>
    </source>
</reference>
<evidence type="ECO:0000256" key="1">
    <source>
        <dbReference type="ARBA" id="ARBA00008779"/>
    </source>
</evidence>
<protein>
    <submittedName>
        <fullName evidence="4">Sulfatase-like hydrolase/transferase</fullName>
    </submittedName>
</protein>
<sequence>MRRKPIQQRIEKLKNLNHTIRVSFDNNNPSTLEEGINKYIEITEDANLISLKSNYFFQKGDYEQATKTLEEGIKLYPFNFDINLNLGIVYEMQSLFTDSFHRYLSAFKYASTVEKQELAETYINRMNLLLIETYQTHQAELFQIIEEGKRFLGETDYRLFPIDHNRLSTIRRPQATGTSDEYMTNFYKSYNDADIDEINRHYHMTETLKGRICNSEQQIALEGQTLLPVSPLEEDTMLNFNLNGKDYPFSSKDLPYNQYNYLRFNESGLLKITMNKPIFIGTPIPLQKVAKKKRLIFNIFVDGLSFDFIQKHDFKSIMPYTHAYFQKGFTSTSCYATSEWTFPSVASMFTGKYTTSHGLFHPDFNHAFAENNKMMQEHFKEAGYLTSQIGGDWRVTPAHGYHKGFDRILYQNFMGGMDCKQVITESIEHLETFKERNNFVWISLADVHHVPDEIDCNLMTQAQTDISKRVKINKKGSTTVLTPYDINKHEKYILEIKRIDFYLNLLYTYFDQHFQNEEILVLFHSDHGQSFLEDEPFLLHESRRKVPFMIRGGDVPVGESDEFMELIDILPTLLHYSDLSAPEDIDGHLPASLGGEEARKFAFTEAIHPNQTYKAAITDETHIFRFENGQPIQNDGLVDLNEYKVQLINKETSSNETDVFPDKVDHYEEVVWKHIRKHIIIS</sequence>
<dbReference type="InterPro" id="IPR011990">
    <property type="entry name" value="TPR-like_helical_dom_sf"/>
</dbReference>
<feature type="repeat" description="TPR" evidence="2">
    <location>
        <begin position="46"/>
        <end position="79"/>
    </location>
</feature>
<organism evidence="4 5">
    <name type="scientific">Paenibacillus polymyxa</name>
    <name type="common">Bacillus polymyxa</name>
    <dbReference type="NCBI Taxonomy" id="1406"/>
    <lineage>
        <taxon>Bacteria</taxon>
        <taxon>Bacillati</taxon>
        <taxon>Bacillota</taxon>
        <taxon>Bacilli</taxon>
        <taxon>Bacillales</taxon>
        <taxon>Paenibacillaceae</taxon>
        <taxon>Paenibacillus</taxon>
    </lineage>
</organism>
<dbReference type="Pfam" id="PF13414">
    <property type="entry name" value="TPR_11"/>
    <property type="match status" value="1"/>
</dbReference>
<dbReference type="InterPro" id="IPR017850">
    <property type="entry name" value="Alkaline_phosphatase_core_sf"/>
</dbReference>
<accession>A0AAP4A5L7</accession>
<gene>
    <name evidence="4" type="ORF">QDS18_21705</name>
</gene>
<dbReference type="InterPro" id="IPR019734">
    <property type="entry name" value="TPR_rpt"/>
</dbReference>
<dbReference type="Proteomes" id="UP001229409">
    <property type="component" value="Unassembled WGS sequence"/>
</dbReference>